<sequence length="72" mass="7734">MFRRRDRGACRPFELEAVLEHEAKGKGHDFGVGQGLAGGAESVEGYTAESLGAVCKGASVEGDYTEISMVRW</sequence>
<protein>
    <submittedName>
        <fullName evidence="1">Uncharacterized protein</fullName>
    </submittedName>
</protein>
<name>A0A8H7I7V7_9AGAM</name>
<accession>A0A8H7I7V7</accession>
<dbReference type="AlphaFoldDB" id="A0A8H7I7V7"/>
<dbReference type="EMBL" id="JACYCF010000018">
    <property type="protein sequence ID" value="KAF8751178.1"/>
    <property type="molecule type" value="Genomic_DNA"/>
</dbReference>
<gene>
    <name evidence="1" type="ORF">RHS01_08734</name>
</gene>
<evidence type="ECO:0000313" key="2">
    <source>
        <dbReference type="Proteomes" id="UP000614334"/>
    </source>
</evidence>
<organism evidence="1 2">
    <name type="scientific">Rhizoctonia solani</name>
    <dbReference type="NCBI Taxonomy" id="456999"/>
    <lineage>
        <taxon>Eukaryota</taxon>
        <taxon>Fungi</taxon>
        <taxon>Dikarya</taxon>
        <taxon>Basidiomycota</taxon>
        <taxon>Agaricomycotina</taxon>
        <taxon>Agaricomycetes</taxon>
        <taxon>Cantharellales</taxon>
        <taxon>Ceratobasidiaceae</taxon>
        <taxon>Rhizoctonia</taxon>
    </lineage>
</organism>
<comment type="caution">
    <text evidence="1">The sequence shown here is derived from an EMBL/GenBank/DDBJ whole genome shotgun (WGS) entry which is preliminary data.</text>
</comment>
<proteinExistence type="predicted"/>
<reference evidence="1" key="1">
    <citation type="submission" date="2020-09" db="EMBL/GenBank/DDBJ databases">
        <title>Comparative genome analyses of four rice-infecting Rhizoctonia solani isolates reveal extensive enrichment of homogalacturonan modification genes.</title>
        <authorList>
            <person name="Lee D.-Y."/>
            <person name="Jeon J."/>
            <person name="Kim K.-T."/>
            <person name="Cheong K."/>
            <person name="Song H."/>
            <person name="Choi G."/>
            <person name="Ko J."/>
            <person name="Opiyo S.O."/>
            <person name="Zuo S."/>
            <person name="Madhav S."/>
            <person name="Lee Y.-H."/>
            <person name="Wang G.-L."/>
        </authorList>
    </citation>
    <scope>NUCLEOTIDE SEQUENCE</scope>
    <source>
        <strain evidence="1">AG1-IA B2</strain>
    </source>
</reference>
<evidence type="ECO:0000313" key="1">
    <source>
        <dbReference type="EMBL" id="KAF8751178.1"/>
    </source>
</evidence>
<dbReference type="Proteomes" id="UP000614334">
    <property type="component" value="Unassembled WGS sequence"/>
</dbReference>